<comment type="subcellular location">
    <subcellularLocation>
        <location evidence="1">Cell membrane</location>
        <topology evidence="1">Multi-pass membrane protein</topology>
    </subcellularLocation>
</comment>
<evidence type="ECO:0000256" key="4">
    <source>
        <dbReference type="ARBA" id="ARBA00022801"/>
    </source>
</evidence>
<evidence type="ECO:0000256" key="3">
    <source>
        <dbReference type="ARBA" id="ARBA00022692"/>
    </source>
</evidence>
<sequence>MESLKEKLQSPAFTMFVLYFVTALFLVLFLDKGTFLLWLNKRHNPFGNFFFQYVTHFGEGLIYIFIVVIFLFYRYYNALILAFSGVLQYGIVQIAKAYIFNTPRPSLYYESEKLLYNVVEGVNLEAKFSFPSGHTATAFTLATLLICFTSNKLLQVLYMLIAILVAISRVYLFQHFLVDTVGGAVAGLLIGGIIWWYFSIKNPQLLYNRKVMQQGLIVK</sequence>
<evidence type="ECO:0000256" key="1">
    <source>
        <dbReference type="ARBA" id="ARBA00004651"/>
    </source>
</evidence>
<proteinExistence type="predicted"/>
<evidence type="ECO:0000256" key="2">
    <source>
        <dbReference type="ARBA" id="ARBA00022475"/>
    </source>
</evidence>
<feature type="transmembrane region" description="Helical" evidence="7">
    <location>
        <begin position="50"/>
        <end position="72"/>
    </location>
</feature>
<organism evidence="9 10">
    <name type="scientific">Marivirga lumbricoides</name>
    <dbReference type="NCBI Taxonomy" id="1046115"/>
    <lineage>
        <taxon>Bacteria</taxon>
        <taxon>Pseudomonadati</taxon>
        <taxon>Bacteroidota</taxon>
        <taxon>Cytophagia</taxon>
        <taxon>Cytophagales</taxon>
        <taxon>Marivirgaceae</taxon>
        <taxon>Marivirga</taxon>
    </lineage>
</organism>
<keyword evidence="2" id="KW-1003">Cell membrane</keyword>
<keyword evidence="4" id="KW-0378">Hydrolase</keyword>
<feature type="domain" description="Phosphatidic acid phosphatase type 2/haloperoxidase" evidence="8">
    <location>
        <begin position="77"/>
        <end position="195"/>
    </location>
</feature>
<dbReference type="InterPro" id="IPR036938">
    <property type="entry name" value="PAP2/HPO_sf"/>
</dbReference>
<feature type="transmembrane region" description="Helical" evidence="7">
    <location>
        <begin position="180"/>
        <end position="200"/>
    </location>
</feature>
<name>A0ABQ1M740_9BACT</name>
<dbReference type="PANTHER" id="PTHR14969:SF62">
    <property type="entry name" value="DECAPRENYLPHOSPHORYL-5-PHOSPHORIBOSE PHOSPHATASE RV3807C-RELATED"/>
    <property type="match status" value="1"/>
</dbReference>
<dbReference type="Gene3D" id="1.20.144.10">
    <property type="entry name" value="Phosphatidic acid phosphatase type 2/haloperoxidase"/>
    <property type="match status" value="1"/>
</dbReference>
<keyword evidence="10" id="KW-1185">Reference proteome</keyword>
<keyword evidence="5 7" id="KW-1133">Transmembrane helix</keyword>
<evidence type="ECO:0000259" key="8">
    <source>
        <dbReference type="SMART" id="SM00014"/>
    </source>
</evidence>
<evidence type="ECO:0000256" key="5">
    <source>
        <dbReference type="ARBA" id="ARBA00022989"/>
    </source>
</evidence>
<feature type="transmembrane region" description="Helical" evidence="7">
    <location>
        <begin position="156"/>
        <end position="174"/>
    </location>
</feature>
<evidence type="ECO:0000313" key="9">
    <source>
        <dbReference type="EMBL" id="GGC35815.1"/>
    </source>
</evidence>
<comment type="caution">
    <text evidence="9">The sequence shown here is derived from an EMBL/GenBank/DDBJ whole genome shotgun (WGS) entry which is preliminary data.</text>
</comment>
<feature type="transmembrane region" description="Helical" evidence="7">
    <location>
        <begin position="128"/>
        <end position="149"/>
    </location>
</feature>
<feature type="transmembrane region" description="Helical" evidence="7">
    <location>
        <begin position="12"/>
        <end position="30"/>
    </location>
</feature>
<dbReference type="SMART" id="SM00014">
    <property type="entry name" value="acidPPc"/>
    <property type="match status" value="1"/>
</dbReference>
<dbReference type="EMBL" id="BMEC01000006">
    <property type="protein sequence ID" value="GGC35815.1"/>
    <property type="molecule type" value="Genomic_DNA"/>
</dbReference>
<dbReference type="Proteomes" id="UP000636010">
    <property type="component" value="Unassembled WGS sequence"/>
</dbReference>
<accession>A0ABQ1M740</accession>
<evidence type="ECO:0000256" key="7">
    <source>
        <dbReference type="SAM" id="Phobius"/>
    </source>
</evidence>
<dbReference type="InterPro" id="IPR000326">
    <property type="entry name" value="PAP2/HPO"/>
</dbReference>
<reference evidence="10" key="1">
    <citation type="journal article" date="2019" name="Int. J. Syst. Evol. Microbiol.">
        <title>The Global Catalogue of Microorganisms (GCM) 10K type strain sequencing project: providing services to taxonomists for standard genome sequencing and annotation.</title>
        <authorList>
            <consortium name="The Broad Institute Genomics Platform"/>
            <consortium name="The Broad Institute Genome Sequencing Center for Infectious Disease"/>
            <person name="Wu L."/>
            <person name="Ma J."/>
        </authorList>
    </citation>
    <scope>NUCLEOTIDE SEQUENCE [LARGE SCALE GENOMIC DNA]</scope>
    <source>
        <strain evidence="10">CGMCC 1.10832</strain>
    </source>
</reference>
<feature type="transmembrane region" description="Helical" evidence="7">
    <location>
        <begin position="79"/>
        <end position="99"/>
    </location>
</feature>
<evidence type="ECO:0000256" key="6">
    <source>
        <dbReference type="ARBA" id="ARBA00023136"/>
    </source>
</evidence>
<keyword evidence="6 7" id="KW-0472">Membrane</keyword>
<keyword evidence="3 7" id="KW-0812">Transmembrane</keyword>
<protein>
    <recommendedName>
        <fullName evidence="8">Phosphatidic acid phosphatase type 2/haloperoxidase domain-containing protein</fullName>
    </recommendedName>
</protein>
<dbReference type="PANTHER" id="PTHR14969">
    <property type="entry name" value="SPHINGOSINE-1-PHOSPHATE PHOSPHOHYDROLASE"/>
    <property type="match status" value="1"/>
</dbReference>
<dbReference type="Pfam" id="PF01569">
    <property type="entry name" value="PAP2"/>
    <property type="match status" value="1"/>
</dbReference>
<dbReference type="SUPFAM" id="SSF48317">
    <property type="entry name" value="Acid phosphatase/Vanadium-dependent haloperoxidase"/>
    <property type="match status" value="1"/>
</dbReference>
<gene>
    <name evidence="9" type="ORF">GCM10011506_21550</name>
</gene>
<evidence type="ECO:0000313" key="10">
    <source>
        <dbReference type="Proteomes" id="UP000636010"/>
    </source>
</evidence>
<dbReference type="RefSeq" id="WP_188463203.1">
    <property type="nucleotide sequence ID" value="NZ_BAABHU010000006.1"/>
</dbReference>